<keyword evidence="2" id="KW-1194">Viral DNA replication</keyword>
<organism evidence="4">
    <name type="scientific">Siphoviridae sp. cttOT32</name>
    <dbReference type="NCBI Taxonomy" id="2826493"/>
    <lineage>
        <taxon>Viruses</taxon>
        <taxon>Duplodnaviria</taxon>
        <taxon>Heunggongvirae</taxon>
        <taxon>Uroviricota</taxon>
        <taxon>Caudoviricetes</taxon>
    </lineage>
</organism>
<keyword evidence="1" id="KW-0235">DNA replication</keyword>
<dbReference type="GO" id="GO:0039693">
    <property type="term" value="P:viral DNA genome replication"/>
    <property type="evidence" value="ECO:0007669"/>
    <property type="project" value="UniProtKB-KW"/>
</dbReference>
<evidence type="ECO:0000259" key="3">
    <source>
        <dbReference type="SMART" id="SM00482"/>
    </source>
</evidence>
<dbReference type="InterPro" id="IPR001098">
    <property type="entry name" value="DNA-dir_DNA_pol_A_palm_dom"/>
</dbReference>
<dbReference type="PANTHER" id="PTHR10133">
    <property type="entry name" value="DNA POLYMERASE I"/>
    <property type="match status" value="1"/>
</dbReference>
<dbReference type="Gene3D" id="3.30.70.370">
    <property type="match status" value="1"/>
</dbReference>
<dbReference type="InterPro" id="IPR043502">
    <property type="entry name" value="DNA/RNA_pol_sf"/>
</dbReference>
<reference evidence="4" key="1">
    <citation type="journal article" date="2021" name="Proc. Natl. Acad. Sci. U.S.A.">
        <title>A Catalog of Tens of Thousands of Viruses from Human Metagenomes Reveals Hidden Associations with Chronic Diseases.</title>
        <authorList>
            <person name="Tisza M.J."/>
            <person name="Buck C.B."/>
        </authorList>
    </citation>
    <scope>NUCLEOTIDE SEQUENCE</scope>
    <source>
        <strain evidence="4">CttOT32</strain>
    </source>
</reference>
<dbReference type="GO" id="GO:0006302">
    <property type="term" value="P:double-strand break repair"/>
    <property type="evidence" value="ECO:0007669"/>
    <property type="project" value="TreeGrafter"/>
</dbReference>
<evidence type="ECO:0000313" key="4">
    <source>
        <dbReference type="EMBL" id="DAE20407.1"/>
    </source>
</evidence>
<dbReference type="Gene3D" id="1.10.150.20">
    <property type="entry name" value="5' to 3' exonuclease, C-terminal subdomain"/>
    <property type="match status" value="1"/>
</dbReference>
<dbReference type="InterPro" id="IPR012337">
    <property type="entry name" value="RNaseH-like_sf"/>
</dbReference>
<evidence type="ECO:0000256" key="1">
    <source>
        <dbReference type="ARBA" id="ARBA00022705"/>
    </source>
</evidence>
<dbReference type="GO" id="GO:0003677">
    <property type="term" value="F:DNA binding"/>
    <property type="evidence" value="ECO:0007669"/>
    <property type="project" value="InterPro"/>
</dbReference>
<sequence length="666" mass="76143">MKPIYIDFETYSSEDIKSGGAYRYTQSPDFEILLIGYAIGDRDVNIIDMTQPGSIIKFAAFVRLISSPQYTIVAHNAQFERLCLKAYKVDIPAERFLCTATMALYAGFPESLGNLSKALDLKEGKKGTGLALIKFFCQPQKPTRANPEEYRNYSKDFPDKWEEFIDYLRYDILSEREALARLDYCEFPQSEIDLYRLDQDINDNGIAVDMELAERADALNEEFCEELKNRIKTKYGISSLKSTMQLKDFVMIQTGKSFDSFRKEDIEQIMQECDNERVDDVLNARKIINKTSNAKYSAMRNSVCFDGRVHGLYRFYGAGRTGRWAGRLVQMQNLPRNYIHDLDGARDNVKHMGLQDFELFWGNVPDTLSQLIRTTFVAPAGTTFHIADYSAIEARVLACLCREDWRIEAFRNGKDIYVVSASMTFSLPEDQCGKGTHYRQQGKVTELALGYGGWVGAMSTMDYEKAIDPTLYKDIILRWRAASPRVVEFWEALDSRAKLCIRNKKDVEVIRYGVHVCTFQWFKENNSLAILLPSGRRLFYPFCRIATKNVHGRDREVITYKGQDLTGKWADLDTYGGKLTENITQAVSRDLLAYGMQEIVKRYPAVKIVGHIHDETVNETPLDDFGEPTVSLKEICEAMAATPKWADAFGIPLKAEGFTSNYYKKD</sequence>
<dbReference type="GO" id="GO:0006261">
    <property type="term" value="P:DNA-templated DNA replication"/>
    <property type="evidence" value="ECO:0007669"/>
    <property type="project" value="InterPro"/>
</dbReference>
<dbReference type="EMBL" id="BK015694">
    <property type="protein sequence ID" value="DAE20407.1"/>
    <property type="molecule type" value="Genomic_DNA"/>
</dbReference>
<protein>
    <submittedName>
        <fullName evidence="4">DNA polymerase I</fullName>
    </submittedName>
</protein>
<evidence type="ECO:0000256" key="2">
    <source>
        <dbReference type="ARBA" id="ARBA00023109"/>
    </source>
</evidence>
<dbReference type="SUPFAM" id="SSF53098">
    <property type="entry name" value="Ribonuclease H-like"/>
    <property type="match status" value="1"/>
</dbReference>
<proteinExistence type="predicted"/>
<dbReference type="PANTHER" id="PTHR10133:SF27">
    <property type="entry name" value="DNA POLYMERASE NU"/>
    <property type="match status" value="1"/>
</dbReference>
<dbReference type="InterPro" id="IPR002298">
    <property type="entry name" value="DNA_polymerase_A"/>
</dbReference>
<dbReference type="SUPFAM" id="SSF56672">
    <property type="entry name" value="DNA/RNA polymerases"/>
    <property type="match status" value="1"/>
</dbReference>
<feature type="domain" description="DNA-directed DNA polymerase family A palm" evidence="3">
    <location>
        <begin position="369"/>
        <end position="624"/>
    </location>
</feature>
<accession>A0A8S5QMA9</accession>
<dbReference type="SMART" id="SM00482">
    <property type="entry name" value="POLAc"/>
    <property type="match status" value="1"/>
</dbReference>
<dbReference type="Pfam" id="PF00476">
    <property type="entry name" value="DNA_pol_A"/>
    <property type="match status" value="1"/>
</dbReference>
<dbReference type="GO" id="GO:0003887">
    <property type="term" value="F:DNA-directed DNA polymerase activity"/>
    <property type="evidence" value="ECO:0007669"/>
    <property type="project" value="InterPro"/>
</dbReference>
<name>A0A8S5QMA9_9CAUD</name>